<keyword evidence="1" id="KW-0808">Transferase</keyword>
<evidence type="ECO:0000259" key="2">
    <source>
        <dbReference type="Pfam" id="PF00534"/>
    </source>
</evidence>
<evidence type="ECO:0000313" key="3">
    <source>
        <dbReference type="EMBL" id="HGY56045.1"/>
    </source>
</evidence>
<sequence length="377" mass="42097">MCLSNCLINELITPALKMNLAFLTSYPLDVRVGSGVIQTLVGWKRALRDINISATLITSRISAGSMLALANGRLQFNRELSRRHFDSFDALIGSDFDGYALPLEKTPPYFVFNGGLLADIVGFEHGRSAKILRHLACREQQNLQKALTVFVPSRYSARRLHQLYGISRSKIRILPLGIDYPKWKQMLDRSETMPTGKKNILCVARQYPRKGISDLIKAFKILLDTLPHCRLQLAGSGPQMQANRRLAAKLGISGSVIFHGDITDRTKLAALYKNSDVFCLPSYHETFGLVYLEAMASGLPVVAYRITAVPEVVHPEAGMLVPPGDINQLTEKLYFLLNHPQLRQNLGRAGETFAQKMSWTASAKKMIQYIQDIINPV</sequence>
<dbReference type="Pfam" id="PF00534">
    <property type="entry name" value="Glycos_transf_1"/>
    <property type="match status" value="1"/>
</dbReference>
<reference evidence="3" key="1">
    <citation type="journal article" date="2020" name="mSystems">
        <title>Genome- and Community-Level Interaction Insights into Carbon Utilization and Element Cycling Functions of Hydrothermarchaeota in Hydrothermal Sediment.</title>
        <authorList>
            <person name="Zhou Z."/>
            <person name="Liu Y."/>
            <person name="Xu W."/>
            <person name="Pan J."/>
            <person name="Luo Z.H."/>
            <person name="Li M."/>
        </authorList>
    </citation>
    <scope>NUCLEOTIDE SEQUENCE [LARGE SCALE GENOMIC DNA]</scope>
    <source>
        <strain evidence="3">HyVt-577</strain>
    </source>
</reference>
<dbReference type="PANTHER" id="PTHR46401">
    <property type="entry name" value="GLYCOSYLTRANSFERASE WBBK-RELATED"/>
    <property type="match status" value="1"/>
</dbReference>
<accession>A0A7V4WVB2</accession>
<dbReference type="InterPro" id="IPR001296">
    <property type="entry name" value="Glyco_trans_1"/>
</dbReference>
<organism evidence="3">
    <name type="scientific">Caldithrix abyssi</name>
    <dbReference type="NCBI Taxonomy" id="187145"/>
    <lineage>
        <taxon>Bacteria</taxon>
        <taxon>Pseudomonadati</taxon>
        <taxon>Calditrichota</taxon>
        <taxon>Calditrichia</taxon>
        <taxon>Calditrichales</taxon>
        <taxon>Calditrichaceae</taxon>
        <taxon>Caldithrix</taxon>
    </lineage>
</organism>
<dbReference type="PANTHER" id="PTHR46401:SF2">
    <property type="entry name" value="GLYCOSYLTRANSFERASE WBBK-RELATED"/>
    <property type="match status" value="1"/>
</dbReference>
<dbReference type="GO" id="GO:0009103">
    <property type="term" value="P:lipopolysaccharide biosynthetic process"/>
    <property type="evidence" value="ECO:0007669"/>
    <property type="project" value="TreeGrafter"/>
</dbReference>
<evidence type="ECO:0000256" key="1">
    <source>
        <dbReference type="ARBA" id="ARBA00022679"/>
    </source>
</evidence>
<gene>
    <name evidence="3" type="ORF">ENK44_10100</name>
</gene>
<protein>
    <submittedName>
        <fullName evidence="3">Glycosyltransferase family 1 protein</fullName>
    </submittedName>
</protein>
<dbReference type="SUPFAM" id="SSF53756">
    <property type="entry name" value="UDP-Glycosyltransferase/glycogen phosphorylase"/>
    <property type="match status" value="1"/>
</dbReference>
<dbReference type="CDD" id="cd03801">
    <property type="entry name" value="GT4_PimA-like"/>
    <property type="match status" value="1"/>
</dbReference>
<dbReference type="Gene3D" id="3.40.50.2000">
    <property type="entry name" value="Glycogen Phosphorylase B"/>
    <property type="match status" value="2"/>
</dbReference>
<feature type="domain" description="Glycosyl transferase family 1" evidence="2">
    <location>
        <begin position="189"/>
        <end position="351"/>
    </location>
</feature>
<comment type="caution">
    <text evidence="3">The sequence shown here is derived from an EMBL/GenBank/DDBJ whole genome shotgun (WGS) entry which is preliminary data.</text>
</comment>
<dbReference type="EMBL" id="DRQG01000094">
    <property type="protein sequence ID" value="HGY56045.1"/>
    <property type="molecule type" value="Genomic_DNA"/>
</dbReference>
<dbReference type="Proteomes" id="UP000885779">
    <property type="component" value="Unassembled WGS sequence"/>
</dbReference>
<proteinExistence type="predicted"/>
<name>A0A7V4WVB2_CALAY</name>
<dbReference type="GO" id="GO:0016757">
    <property type="term" value="F:glycosyltransferase activity"/>
    <property type="evidence" value="ECO:0007669"/>
    <property type="project" value="InterPro"/>
</dbReference>
<dbReference type="AlphaFoldDB" id="A0A7V4WVB2"/>